<dbReference type="CDD" id="cd00082">
    <property type="entry name" value="HisKA"/>
    <property type="match status" value="1"/>
</dbReference>
<dbReference type="InterPro" id="IPR004358">
    <property type="entry name" value="Sig_transdc_His_kin-like_C"/>
</dbReference>
<dbReference type="PRINTS" id="PR00344">
    <property type="entry name" value="BCTRLSENSOR"/>
</dbReference>
<evidence type="ECO:0000313" key="11">
    <source>
        <dbReference type="Proteomes" id="UP000644010"/>
    </source>
</evidence>
<dbReference type="PROSITE" id="PS50110">
    <property type="entry name" value="RESPONSE_REGULATORY"/>
    <property type="match status" value="1"/>
</dbReference>
<organism evidence="10 11">
    <name type="scientific">Parabacteroides segnis</name>
    <dbReference type="NCBI Taxonomy" id="2763058"/>
    <lineage>
        <taxon>Bacteria</taxon>
        <taxon>Pseudomonadati</taxon>
        <taxon>Bacteroidota</taxon>
        <taxon>Bacteroidia</taxon>
        <taxon>Bacteroidales</taxon>
        <taxon>Tannerellaceae</taxon>
        <taxon>Parabacteroides</taxon>
    </lineage>
</organism>
<evidence type="ECO:0000256" key="1">
    <source>
        <dbReference type="ARBA" id="ARBA00000085"/>
    </source>
</evidence>
<dbReference type="Pfam" id="PF02518">
    <property type="entry name" value="HATPase_c"/>
    <property type="match status" value="1"/>
</dbReference>
<dbReference type="Pfam" id="PF08447">
    <property type="entry name" value="PAS_3"/>
    <property type="match status" value="1"/>
</dbReference>
<sequence length="1039" mass="119543">MKYRYYPKNYFLIIIFLIMTSFHSITSQNEKENEYVLIINSYTESTPWSRLFTAPVYEQMATDNEKWTAYTENMDVMLMKTEADVENFITYLSQKYTEAPPSLVILLGNSSYVLLRDELKHRWGNDIPFLVCVEKDFIAPREYYLSKEACPEDLQVKFSEMVKTFHNLTILHVPGYISETIALMKKLKPDMNRLIFLADKRYVSAQNKSFVQQVMESDFPDVKLELITAGETSTDKLITILGNADKQTCVLYYSWILLNQQGNRTIISSDTYRMLSSYTDVPIFTLNDMDIVENGMVGGFFYPAANISGMLVTAVTNILKGERMHAIITPGRPCPVLNYPILEQKHIPDSDLSSGTLLYMKPPTFWEQYHTHVFAGSGGLFVFIAFLCFRIKSLNRQRTFQAKEIAFMKNYSRLINSMPISYMKQRILYKEGKAADYMIIEVNPEFEHLFDKKEVFINKKGSELSHSRLTQYMQTCSFVLMQNKKISVQYYHEPSDRYLNVLIISSCTSDCIDIFMSDVTEVVKTQQVLRTVNKKLSMSLNVANVIPWKWDLVRQTILCDVNTAVSASFSGLFDENQLTVPADQYFAKIYKEDRGKVEKAYEALIQGHVDKVKEEYRIYHPEKGVHELEWVETYATIEKRDDDGKPIALIGSLMTITDRKKAESELMEAKNKAEESNRLKSAFLANMSHEIRTPLNAIVGFSNILAMADDVDEKEEYVQIIENNNTLLLQLINDILDLSKIEAGTLDFVYSDANINAILRELEMSMQSRITNNVKLIFEQKQGDCFVSIVKNRFMQVIINLITNAIKFTEEGSIRFGYFIQSNNMLSIYVADTGCGIPPEKQKSIFERFVKLNAFAQGTGLGLSICRMIVEHLGGEMWLESEEGKGTTFWFTFPYEPAVMQEREEGNFEKKRIEKENLKVLIAEDNAGNFKLFESILKQDYTIVHAWNGKEAIELFRKHRPHIILMDINMPEMNGYEATEEIRKISPEVPIIAVTAYAFASDEDRIMNSGFDAYASKPLNAQVLKRQMGDLLKKRVLLI</sequence>
<evidence type="ECO:0000259" key="9">
    <source>
        <dbReference type="PROSITE" id="PS50113"/>
    </source>
</evidence>
<dbReference type="SMART" id="SM00387">
    <property type="entry name" value="HATPase_c"/>
    <property type="match status" value="1"/>
</dbReference>
<proteinExistence type="predicted"/>
<dbReference type="PANTHER" id="PTHR43047">
    <property type="entry name" value="TWO-COMPONENT HISTIDINE PROTEIN KINASE"/>
    <property type="match status" value="1"/>
</dbReference>
<keyword evidence="11" id="KW-1185">Reference proteome</keyword>
<comment type="caution">
    <text evidence="10">The sequence shown here is derived from an EMBL/GenBank/DDBJ whole genome shotgun (WGS) entry which is preliminary data.</text>
</comment>
<feature type="modified residue" description="4-aspartylphosphate" evidence="6">
    <location>
        <position position="967"/>
    </location>
</feature>
<dbReference type="InterPro" id="IPR036097">
    <property type="entry name" value="HisK_dim/P_sf"/>
</dbReference>
<dbReference type="Gene3D" id="3.30.450.20">
    <property type="entry name" value="PAS domain"/>
    <property type="match status" value="1"/>
</dbReference>
<dbReference type="Pfam" id="PF00072">
    <property type="entry name" value="Response_reg"/>
    <property type="match status" value="1"/>
</dbReference>
<evidence type="ECO:0000313" key="10">
    <source>
        <dbReference type="EMBL" id="MBC5644765.1"/>
    </source>
</evidence>
<evidence type="ECO:0000259" key="7">
    <source>
        <dbReference type="PROSITE" id="PS50109"/>
    </source>
</evidence>
<comment type="catalytic activity">
    <reaction evidence="1">
        <text>ATP + protein L-histidine = ADP + protein N-phospho-L-histidine.</text>
        <dbReference type="EC" id="2.7.13.3"/>
    </reaction>
</comment>
<dbReference type="SMART" id="SM00388">
    <property type="entry name" value="HisKA"/>
    <property type="match status" value="1"/>
</dbReference>
<keyword evidence="5" id="KW-0418">Kinase</keyword>
<dbReference type="InterPro" id="IPR001789">
    <property type="entry name" value="Sig_transdc_resp-reg_receiver"/>
</dbReference>
<accession>A0ABR7E4Q9</accession>
<keyword evidence="4" id="KW-0808">Transferase</keyword>
<protein>
    <recommendedName>
        <fullName evidence="2">histidine kinase</fullName>
        <ecNumber evidence="2">2.7.13.3</ecNumber>
    </recommendedName>
</protein>
<dbReference type="EMBL" id="JACOOI010000022">
    <property type="protein sequence ID" value="MBC5644765.1"/>
    <property type="molecule type" value="Genomic_DNA"/>
</dbReference>
<dbReference type="CDD" id="cd16922">
    <property type="entry name" value="HATPase_EvgS-ArcB-TorS-like"/>
    <property type="match status" value="1"/>
</dbReference>
<dbReference type="InterPro" id="IPR011006">
    <property type="entry name" value="CheY-like_superfamily"/>
</dbReference>
<evidence type="ECO:0000256" key="4">
    <source>
        <dbReference type="ARBA" id="ARBA00022679"/>
    </source>
</evidence>
<dbReference type="SUPFAM" id="SSF55874">
    <property type="entry name" value="ATPase domain of HSP90 chaperone/DNA topoisomerase II/histidine kinase"/>
    <property type="match status" value="1"/>
</dbReference>
<dbReference type="Pfam" id="PF00512">
    <property type="entry name" value="HisKA"/>
    <property type="match status" value="1"/>
</dbReference>
<feature type="domain" description="Response regulatory" evidence="8">
    <location>
        <begin position="919"/>
        <end position="1032"/>
    </location>
</feature>
<dbReference type="EC" id="2.7.13.3" evidence="2"/>
<dbReference type="InterPro" id="IPR035965">
    <property type="entry name" value="PAS-like_dom_sf"/>
</dbReference>
<dbReference type="SUPFAM" id="SSF55785">
    <property type="entry name" value="PYP-like sensor domain (PAS domain)"/>
    <property type="match status" value="1"/>
</dbReference>
<dbReference type="InterPro" id="IPR005467">
    <property type="entry name" value="His_kinase_dom"/>
</dbReference>
<dbReference type="InterPro" id="IPR003594">
    <property type="entry name" value="HATPase_dom"/>
</dbReference>
<dbReference type="SMART" id="SM00448">
    <property type="entry name" value="REC"/>
    <property type="match status" value="1"/>
</dbReference>
<evidence type="ECO:0000259" key="8">
    <source>
        <dbReference type="PROSITE" id="PS50110"/>
    </source>
</evidence>
<dbReference type="Gene3D" id="3.30.565.10">
    <property type="entry name" value="Histidine kinase-like ATPase, C-terminal domain"/>
    <property type="match status" value="1"/>
</dbReference>
<dbReference type="Proteomes" id="UP000644010">
    <property type="component" value="Unassembled WGS sequence"/>
</dbReference>
<keyword evidence="3 6" id="KW-0597">Phosphoprotein</keyword>
<evidence type="ECO:0000256" key="6">
    <source>
        <dbReference type="PROSITE-ProRule" id="PRU00169"/>
    </source>
</evidence>
<dbReference type="SUPFAM" id="SSF52172">
    <property type="entry name" value="CheY-like"/>
    <property type="match status" value="1"/>
</dbReference>
<dbReference type="SUPFAM" id="SSF47384">
    <property type="entry name" value="Homodimeric domain of signal transducing histidine kinase"/>
    <property type="match status" value="1"/>
</dbReference>
<dbReference type="Gene3D" id="3.40.50.2300">
    <property type="match status" value="1"/>
</dbReference>
<dbReference type="InterPro" id="IPR013655">
    <property type="entry name" value="PAS_fold_3"/>
</dbReference>
<dbReference type="CDD" id="cd17546">
    <property type="entry name" value="REC_hyHK_CKI1_RcsC-like"/>
    <property type="match status" value="1"/>
</dbReference>
<feature type="domain" description="Histidine kinase" evidence="7">
    <location>
        <begin position="686"/>
        <end position="897"/>
    </location>
</feature>
<evidence type="ECO:0000256" key="5">
    <source>
        <dbReference type="ARBA" id="ARBA00022777"/>
    </source>
</evidence>
<name>A0ABR7E4Q9_9BACT</name>
<dbReference type="InterPro" id="IPR036890">
    <property type="entry name" value="HATPase_C_sf"/>
</dbReference>
<dbReference type="PANTHER" id="PTHR43047:SF72">
    <property type="entry name" value="OSMOSENSING HISTIDINE PROTEIN KINASE SLN1"/>
    <property type="match status" value="1"/>
</dbReference>
<evidence type="ECO:0000256" key="2">
    <source>
        <dbReference type="ARBA" id="ARBA00012438"/>
    </source>
</evidence>
<dbReference type="Gene3D" id="1.10.287.130">
    <property type="match status" value="1"/>
</dbReference>
<dbReference type="PROSITE" id="PS50113">
    <property type="entry name" value="PAC"/>
    <property type="match status" value="1"/>
</dbReference>
<dbReference type="InterPro" id="IPR003661">
    <property type="entry name" value="HisK_dim/P_dom"/>
</dbReference>
<gene>
    <name evidence="10" type="ORF">H8S77_17940</name>
</gene>
<dbReference type="InterPro" id="IPR000700">
    <property type="entry name" value="PAS-assoc_C"/>
</dbReference>
<feature type="domain" description="PAC" evidence="9">
    <location>
        <begin position="612"/>
        <end position="668"/>
    </location>
</feature>
<reference evidence="10 11" key="1">
    <citation type="submission" date="2020-08" db="EMBL/GenBank/DDBJ databases">
        <title>Genome public.</title>
        <authorList>
            <person name="Liu C."/>
            <person name="Sun Q."/>
        </authorList>
    </citation>
    <scope>NUCLEOTIDE SEQUENCE [LARGE SCALE GENOMIC DNA]</scope>
    <source>
        <strain evidence="10 11">BX2</strain>
    </source>
</reference>
<evidence type="ECO:0000256" key="3">
    <source>
        <dbReference type="ARBA" id="ARBA00022553"/>
    </source>
</evidence>
<dbReference type="PROSITE" id="PS50109">
    <property type="entry name" value="HIS_KIN"/>
    <property type="match status" value="1"/>
</dbReference>